<comment type="caution">
    <text evidence="2">The sequence shown here is derived from an EMBL/GenBank/DDBJ whole genome shotgun (WGS) entry which is preliminary data.</text>
</comment>
<gene>
    <name evidence="2" type="ORF">D0Q02_16145</name>
</gene>
<keyword evidence="3" id="KW-1185">Reference proteome</keyword>
<dbReference type="Pfam" id="PF07812">
    <property type="entry name" value="TfuA"/>
    <property type="match status" value="1"/>
</dbReference>
<feature type="domain" description="TfuA-like core" evidence="1">
    <location>
        <begin position="49"/>
        <end position="168"/>
    </location>
</feature>
<dbReference type="OrthoDB" id="118811at2"/>
<evidence type="ECO:0000259" key="1">
    <source>
        <dbReference type="Pfam" id="PF07812"/>
    </source>
</evidence>
<proteinExistence type="predicted"/>
<dbReference type="AlphaFoldDB" id="A0A372FXU6"/>
<evidence type="ECO:0000313" key="2">
    <source>
        <dbReference type="EMBL" id="RFS45622.1"/>
    </source>
</evidence>
<reference evidence="2 3" key="1">
    <citation type="submission" date="2018-08" db="EMBL/GenBank/DDBJ databases">
        <title>Verrucosispora craniellae sp. nov., isolated from a marine sponge in the South China Sea.</title>
        <authorList>
            <person name="Li L."/>
            <person name="Lin H.W."/>
        </authorList>
    </citation>
    <scope>NUCLEOTIDE SEQUENCE [LARGE SCALE GENOMIC DNA]</scope>
    <source>
        <strain evidence="2 3">LHW63014</strain>
    </source>
</reference>
<dbReference type="InterPro" id="IPR012924">
    <property type="entry name" value="TfuA_core"/>
</dbReference>
<sequence length="450" mass="48913">MTTHVFAGPTIVADEVTERLPEAVVHPPVRHGDLLALRLGPDDRVAIIDGVFFRTGAIRHKEIVHLLQQGVAVWGASSMGALRAAELDRFGMRGVGRIYRLYSSGVINGDDEVAVLHAEAEDGYRQMSEALVAVRLAVRRARVTGLLGPDEERHLVTTARRLPFGDRTYRRIVTQAVADGLSPTTGEALLGQVRTGGVDAKRADAHLLLHHLRHYTPGLPPAAAERMPMTSFLLRWQRSAPTTRVADVPVSDLAALTAVQLFGTDYPVLHRQIVLRELTGLPAQADPGEVAAEALRVARVRGLLGPETDPLPASFHHWLDETERQLPAGKAALLALVRSFRWTPNVRIVEPIVAALAGSEAWVTAQQTVARAVRCNEKLAAIRPTFNPHYIADAKLRAWVGRRWGVSEPVFALQDRGFGGQADLRARGAMFAPLDSVEPVASFPVPGCDG</sequence>
<dbReference type="EMBL" id="QVFU01000015">
    <property type="protein sequence ID" value="RFS45622.1"/>
    <property type="molecule type" value="Genomic_DNA"/>
</dbReference>
<dbReference type="RefSeq" id="WP_117228812.1">
    <property type="nucleotide sequence ID" value="NZ_QVFU01000015.1"/>
</dbReference>
<name>A0A372FXU6_9ACTN</name>
<accession>A0A372FXU6</accession>
<evidence type="ECO:0000313" key="3">
    <source>
        <dbReference type="Proteomes" id="UP000262621"/>
    </source>
</evidence>
<protein>
    <recommendedName>
        <fullName evidence="1">TfuA-like core domain-containing protein</fullName>
    </recommendedName>
</protein>
<organism evidence="2 3">
    <name type="scientific">Micromonospora craniellae</name>
    <dbReference type="NCBI Taxonomy" id="2294034"/>
    <lineage>
        <taxon>Bacteria</taxon>
        <taxon>Bacillati</taxon>
        <taxon>Actinomycetota</taxon>
        <taxon>Actinomycetes</taxon>
        <taxon>Micromonosporales</taxon>
        <taxon>Micromonosporaceae</taxon>
        <taxon>Micromonospora</taxon>
    </lineage>
</organism>
<dbReference type="Proteomes" id="UP000262621">
    <property type="component" value="Unassembled WGS sequence"/>
</dbReference>